<gene>
    <name evidence="1" type="ORF">CJ198_03975</name>
</gene>
<dbReference type="Proteomes" id="UP000235703">
    <property type="component" value="Unassembled WGS sequence"/>
</dbReference>
<proteinExistence type="predicted"/>
<keyword evidence="2" id="KW-1185">Reference proteome</keyword>
<dbReference type="RefSeq" id="WP_102161042.1">
    <property type="nucleotide sequence ID" value="NZ_CP184789.1"/>
</dbReference>
<dbReference type="OrthoDB" id="5196117at2"/>
<organism evidence="1 2">
    <name type="scientific">Brevibacterium luteolum</name>
    <dbReference type="NCBI Taxonomy" id="199591"/>
    <lineage>
        <taxon>Bacteria</taxon>
        <taxon>Bacillati</taxon>
        <taxon>Actinomycetota</taxon>
        <taxon>Actinomycetes</taxon>
        <taxon>Micrococcales</taxon>
        <taxon>Brevibacteriaceae</taxon>
        <taxon>Brevibacterium</taxon>
    </lineage>
</organism>
<reference evidence="1 2" key="1">
    <citation type="submission" date="2017-09" db="EMBL/GenBank/DDBJ databases">
        <title>Bacterial strain isolated from the female urinary microbiota.</title>
        <authorList>
            <person name="Thomas-White K."/>
            <person name="Kumar N."/>
            <person name="Forster S."/>
            <person name="Putonti C."/>
            <person name="Lawley T."/>
            <person name="Wolfe A.J."/>
        </authorList>
    </citation>
    <scope>NUCLEOTIDE SEQUENCE [LARGE SCALE GENOMIC DNA]</scope>
    <source>
        <strain evidence="1 2">UMB0680</strain>
    </source>
</reference>
<protein>
    <submittedName>
        <fullName evidence="1">Uncharacterized protein</fullName>
    </submittedName>
</protein>
<evidence type="ECO:0000313" key="1">
    <source>
        <dbReference type="EMBL" id="PMB98507.1"/>
    </source>
</evidence>
<name>A0A2N6PIM1_9MICO</name>
<sequence length="68" mass="7620">MLSLAEYRASLCPICGYSKDICHAAENEGRFDVPPPARCHASTAIRRARENAEYEHPDCLTWSTVLKP</sequence>
<evidence type="ECO:0000313" key="2">
    <source>
        <dbReference type="Proteomes" id="UP000235703"/>
    </source>
</evidence>
<comment type="caution">
    <text evidence="1">The sequence shown here is derived from an EMBL/GenBank/DDBJ whole genome shotgun (WGS) entry which is preliminary data.</text>
</comment>
<accession>A0A2N6PIM1</accession>
<dbReference type="EMBL" id="PNFZ01000002">
    <property type="protein sequence ID" value="PMB98507.1"/>
    <property type="molecule type" value="Genomic_DNA"/>
</dbReference>
<dbReference type="AlphaFoldDB" id="A0A2N6PIM1"/>